<dbReference type="RefSeq" id="WP_378486357.1">
    <property type="nucleotide sequence ID" value="NZ_JBHUFB010000012.1"/>
</dbReference>
<dbReference type="InterPro" id="IPR029069">
    <property type="entry name" value="HotDog_dom_sf"/>
</dbReference>
<name>A0ABW4P5U4_9NOCA</name>
<evidence type="ECO:0000259" key="1">
    <source>
        <dbReference type="Pfam" id="PF13622"/>
    </source>
</evidence>
<accession>A0ABW4P5U4</accession>
<comment type="caution">
    <text evidence="2">The sequence shown here is derived from an EMBL/GenBank/DDBJ whole genome shotgun (WGS) entry which is preliminary data.</text>
</comment>
<organism evidence="2 3">
    <name type="scientific">Rhodococcus gannanensis</name>
    <dbReference type="NCBI Taxonomy" id="1960308"/>
    <lineage>
        <taxon>Bacteria</taxon>
        <taxon>Bacillati</taxon>
        <taxon>Actinomycetota</taxon>
        <taxon>Actinomycetes</taxon>
        <taxon>Mycobacteriales</taxon>
        <taxon>Nocardiaceae</taxon>
        <taxon>Rhodococcus</taxon>
    </lineage>
</organism>
<dbReference type="InterPro" id="IPR042171">
    <property type="entry name" value="Acyl-CoA_hotdog"/>
</dbReference>
<keyword evidence="3" id="KW-1185">Reference proteome</keyword>
<dbReference type="Gene3D" id="2.40.160.210">
    <property type="entry name" value="Acyl-CoA thioesterase, double hotdog domain"/>
    <property type="match status" value="1"/>
</dbReference>
<protein>
    <submittedName>
        <fullName evidence="2">Acyl-CoA thioesterase domain-containing protein</fullName>
    </submittedName>
</protein>
<feature type="domain" description="Acyl-CoA thioesterase-like N-terminal HotDog" evidence="1">
    <location>
        <begin position="25"/>
        <end position="104"/>
    </location>
</feature>
<gene>
    <name evidence="2" type="ORF">ACFSJG_16775</name>
</gene>
<dbReference type="SUPFAM" id="SSF54637">
    <property type="entry name" value="Thioesterase/thiol ester dehydrase-isomerase"/>
    <property type="match status" value="1"/>
</dbReference>
<dbReference type="Proteomes" id="UP001597286">
    <property type="component" value="Unassembled WGS sequence"/>
</dbReference>
<dbReference type="EMBL" id="JBHUFB010000012">
    <property type="protein sequence ID" value="MFD1813876.1"/>
    <property type="molecule type" value="Genomic_DNA"/>
</dbReference>
<evidence type="ECO:0000313" key="3">
    <source>
        <dbReference type="Proteomes" id="UP001597286"/>
    </source>
</evidence>
<proteinExistence type="predicted"/>
<sequence length="268" mass="29140">MSTPAAFFEQQGSGLAPTRFAVSAWSPDMLTGPAVCGALARAIEARSGDEEFVPARITVDMFRPVRNTLLQIETTPVRDGNRIRVTDAAIVQDGEVSAQARVVFLRRSAAPQGDYWTNPEMPRPPVVDEAERDRRRAHWSSGEDNDWTTHMSDHQGAERKRVWMRQFPIVTGEESSLFVNTTMVGELTSLLTNWGSDGVGYINADLTLALARLPESLEIGVVADRHVAADGVAVGTTTLFDRAGVFGTGLTTALGNGQRIVDYSRPPG</sequence>
<dbReference type="InterPro" id="IPR049449">
    <property type="entry name" value="TesB_ACOT8-like_N"/>
</dbReference>
<reference evidence="3" key="1">
    <citation type="journal article" date="2019" name="Int. J. Syst. Evol. Microbiol.">
        <title>The Global Catalogue of Microorganisms (GCM) 10K type strain sequencing project: providing services to taxonomists for standard genome sequencing and annotation.</title>
        <authorList>
            <consortium name="The Broad Institute Genomics Platform"/>
            <consortium name="The Broad Institute Genome Sequencing Center for Infectious Disease"/>
            <person name="Wu L."/>
            <person name="Ma J."/>
        </authorList>
    </citation>
    <scope>NUCLEOTIDE SEQUENCE [LARGE SCALE GENOMIC DNA]</scope>
    <source>
        <strain evidence="3">DT72</strain>
    </source>
</reference>
<evidence type="ECO:0000313" key="2">
    <source>
        <dbReference type="EMBL" id="MFD1813876.1"/>
    </source>
</evidence>
<dbReference type="Pfam" id="PF13622">
    <property type="entry name" value="4HBT_3"/>
    <property type="match status" value="1"/>
</dbReference>